<reference evidence="1" key="1">
    <citation type="submission" date="2020-06" db="EMBL/GenBank/DDBJ databases">
        <title>Draft genome of Bugula neritina, a colonial animal packing powerful symbionts and potential medicines.</title>
        <authorList>
            <person name="Rayko M."/>
        </authorList>
    </citation>
    <scope>NUCLEOTIDE SEQUENCE [LARGE SCALE GENOMIC DNA]</scope>
    <source>
        <strain evidence="1">Kwan_BN1</strain>
    </source>
</reference>
<evidence type="ECO:0000313" key="2">
    <source>
        <dbReference type="Proteomes" id="UP000593567"/>
    </source>
</evidence>
<dbReference type="Proteomes" id="UP000593567">
    <property type="component" value="Unassembled WGS sequence"/>
</dbReference>
<gene>
    <name evidence="1" type="ORF">EB796_019944</name>
</gene>
<name>A0A7J7J670_BUGNE</name>
<dbReference type="AlphaFoldDB" id="A0A7J7J670"/>
<comment type="caution">
    <text evidence="1">The sequence shown here is derived from an EMBL/GenBank/DDBJ whole genome shotgun (WGS) entry which is preliminary data.</text>
</comment>
<dbReference type="EMBL" id="VXIV02002968">
    <property type="protein sequence ID" value="KAF6021740.1"/>
    <property type="molecule type" value="Genomic_DNA"/>
</dbReference>
<evidence type="ECO:0000313" key="1">
    <source>
        <dbReference type="EMBL" id="KAF6021740.1"/>
    </source>
</evidence>
<sequence>MTKEMSEFHLADRARRRYEQLKNKTKIDIRDTWENLLNTSTVLLKVVVLYVEPRCTCSCVFFRNHLNESE</sequence>
<organism evidence="1 2">
    <name type="scientific">Bugula neritina</name>
    <name type="common">Brown bryozoan</name>
    <name type="synonym">Sertularia neritina</name>
    <dbReference type="NCBI Taxonomy" id="10212"/>
    <lineage>
        <taxon>Eukaryota</taxon>
        <taxon>Metazoa</taxon>
        <taxon>Spiralia</taxon>
        <taxon>Lophotrochozoa</taxon>
        <taxon>Bryozoa</taxon>
        <taxon>Gymnolaemata</taxon>
        <taxon>Cheilostomatida</taxon>
        <taxon>Flustrina</taxon>
        <taxon>Buguloidea</taxon>
        <taxon>Bugulidae</taxon>
        <taxon>Bugula</taxon>
    </lineage>
</organism>
<dbReference type="OrthoDB" id="272810at2759"/>
<protein>
    <submittedName>
        <fullName evidence="1">Uncharacterized protein</fullName>
    </submittedName>
</protein>
<keyword evidence="2" id="KW-1185">Reference proteome</keyword>
<proteinExistence type="predicted"/>
<accession>A0A7J7J670</accession>